<accession>A0A255ENC6</accession>
<sequence>MVRRRNKYAQQPRPLSTHWAEGRSTSEWIVRANAGNDKSYTCPGCRRLIEPGEAHLVVWPRQPQWGEPAGVRSRKHWHEGCWRTP</sequence>
<evidence type="ECO:0008006" key="5">
    <source>
        <dbReference type="Google" id="ProtNLM"/>
    </source>
</evidence>
<dbReference type="EMBL" id="NMVJ01000006">
    <property type="protein sequence ID" value="OYN90962.1"/>
    <property type="molecule type" value="Genomic_DNA"/>
</dbReference>
<dbReference type="EMBL" id="NMVI01000018">
    <property type="protein sequence ID" value="OYN86594.1"/>
    <property type="molecule type" value="Genomic_DNA"/>
</dbReference>
<evidence type="ECO:0000313" key="2">
    <source>
        <dbReference type="EMBL" id="OYN90962.1"/>
    </source>
</evidence>
<reference evidence="3 4" key="1">
    <citation type="submission" date="2017-07" db="EMBL/GenBank/DDBJ databases">
        <title>Draft whole genome sequences of clinical Proprionibacteriaceae strains.</title>
        <authorList>
            <person name="Bernier A.-M."/>
            <person name="Bernard K."/>
            <person name="Domingo M.-C."/>
        </authorList>
    </citation>
    <scope>NUCLEOTIDE SEQUENCE [LARGE SCALE GENOMIC DNA]</scope>
    <source>
        <strain evidence="2 3">NML 150081</strain>
        <strain evidence="1 4">NML 160184</strain>
    </source>
</reference>
<organism evidence="2 3">
    <name type="scientific">Parenemella sanctibonifatiensis</name>
    <dbReference type="NCBI Taxonomy" id="2016505"/>
    <lineage>
        <taxon>Bacteria</taxon>
        <taxon>Bacillati</taxon>
        <taxon>Actinomycetota</taxon>
        <taxon>Actinomycetes</taxon>
        <taxon>Propionibacteriales</taxon>
        <taxon>Propionibacteriaceae</taxon>
        <taxon>Parenemella</taxon>
    </lineage>
</organism>
<accession>A0A255E4X2</accession>
<evidence type="ECO:0000313" key="1">
    <source>
        <dbReference type="EMBL" id="OYN86594.1"/>
    </source>
</evidence>
<dbReference type="AlphaFoldDB" id="A0A255ENC6"/>
<evidence type="ECO:0000313" key="3">
    <source>
        <dbReference type="Proteomes" id="UP000216300"/>
    </source>
</evidence>
<protein>
    <recommendedName>
        <fullName evidence="5">ATP/GTP-binding protein</fullName>
    </recommendedName>
</protein>
<proteinExistence type="predicted"/>
<evidence type="ECO:0000313" key="4">
    <source>
        <dbReference type="Proteomes" id="UP000216533"/>
    </source>
</evidence>
<gene>
    <name evidence="2" type="ORF">CGZ91_05650</name>
    <name evidence="1" type="ORF">CGZ92_09705</name>
</gene>
<keyword evidence="3" id="KW-1185">Reference proteome</keyword>
<dbReference type="OrthoDB" id="3381577at2"/>
<name>A0A255ENC6_9ACTN</name>
<dbReference type="Proteomes" id="UP000216300">
    <property type="component" value="Unassembled WGS sequence"/>
</dbReference>
<dbReference type="Proteomes" id="UP000216533">
    <property type="component" value="Unassembled WGS sequence"/>
</dbReference>
<comment type="caution">
    <text evidence="2">The sequence shown here is derived from an EMBL/GenBank/DDBJ whole genome shotgun (WGS) entry which is preliminary data.</text>
</comment>